<comment type="caution">
    <text evidence="4">The sequence shown here is derived from an EMBL/GenBank/DDBJ whole genome shotgun (WGS) entry which is preliminary data.</text>
</comment>
<dbReference type="RefSeq" id="WP_216241850.1">
    <property type="nucleotide sequence ID" value="NZ_JABACJ020000010.1"/>
</dbReference>
<evidence type="ECO:0000313" key="5">
    <source>
        <dbReference type="Proteomes" id="UP000723714"/>
    </source>
</evidence>
<protein>
    <submittedName>
        <fullName evidence="4">S-layer homology domain-containing protein</fullName>
    </submittedName>
</protein>
<proteinExistence type="predicted"/>
<dbReference type="Proteomes" id="UP000723714">
    <property type="component" value="Unassembled WGS sequence"/>
</dbReference>
<gene>
    <name evidence="4" type="ORF">HGO97_011695</name>
</gene>
<evidence type="ECO:0000313" key="4">
    <source>
        <dbReference type="EMBL" id="MBU3876474.1"/>
    </source>
</evidence>
<organism evidence="4 5">
    <name type="scientific">Faecalicatena faecalis</name>
    <dbReference type="NCBI Taxonomy" id="2726362"/>
    <lineage>
        <taxon>Bacteria</taxon>
        <taxon>Bacillati</taxon>
        <taxon>Bacillota</taxon>
        <taxon>Clostridia</taxon>
        <taxon>Lachnospirales</taxon>
        <taxon>Lachnospiraceae</taxon>
        <taxon>Faecalicatena</taxon>
    </lineage>
</organism>
<accession>A0ABS6D4F8</accession>
<dbReference type="Pfam" id="PF00395">
    <property type="entry name" value="SLH"/>
    <property type="match status" value="2"/>
</dbReference>
<dbReference type="InterPro" id="IPR001119">
    <property type="entry name" value="SLH_dom"/>
</dbReference>
<evidence type="ECO:0000256" key="2">
    <source>
        <dbReference type="SAM" id="MobiDB-lite"/>
    </source>
</evidence>
<dbReference type="PROSITE" id="PS51272">
    <property type="entry name" value="SLH"/>
    <property type="match status" value="2"/>
</dbReference>
<evidence type="ECO:0000259" key="3">
    <source>
        <dbReference type="PROSITE" id="PS51272"/>
    </source>
</evidence>
<feature type="compositionally biased region" description="Low complexity" evidence="2">
    <location>
        <begin position="217"/>
        <end position="235"/>
    </location>
</feature>
<feature type="region of interest" description="Disordered" evidence="2">
    <location>
        <begin position="206"/>
        <end position="242"/>
    </location>
</feature>
<sequence>MEEDLVKKGMRVFVSSILTIGILFINTMNTEASQYPDVKKGSWYYSYVMDVSDRGIMTGYNNGRFGATDRMTRGQFATILWRMSGAPNVGYDGRYPDVSGSVFYATASKWASDTGVITGFKNGKFGGNEAISREQVATILHRYTKGEASGNIWSFPDGGRVSEFARAGMSYAVGNNIITGDKGCLNPQGSVSRAVAATMISRLSINTGNGGDGGNTNGDNLGDGDVNNNINGGNTDDQKPEVSEYEKWEFYDGGALTERNRCLDGLTYCGGSKYPVVAPTQGIDWDNDIKLDHIWRSKNTDVTVYNSFAPWEGDLDGAEPPDQWGSPSWQWSINNQGLSLQEWINTYLELEYYYELHDPYVRDSHIRLGIDGEYEGPNGEAIYFKPGEHPFIHDQQISDEEVANRQLKSGSGYPSVTLSDVTNPPVEGAVLVRNFDDGYVEAYTGGFLVSYDIYGGTGQWANYMLSSIPDSNGNVHGGSRLNWAVKNPYYW</sequence>
<dbReference type="EMBL" id="JABACJ020000010">
    <property type="protein sequence ID" value="MBU3876474.1"/>
    <property type="molecule type" value="Genomic_DNA"/>
</dbReference>
<keyword evidence="5" id="KW-1185">Reference proteome</keyword>
<evidence type="ECO:0000256" key="1">
    <source>
        <dbReference type="ARBA" id="ARBA00022737"/>
    </source>
</evidence>
<dbReference type="InterPro" id="IPR051465">
    <property type="entry name" value="Cell_Envelope_Struct_Comp"/>
</dbReference>
<keyword evidence="1" id="KW-0677">Repeat</keyword>
<reference evidence="4 5" key="1">
    <citation type="submission" date="2021-06" db="EMBL/GenBank/DDBJ databases">
        <title>Faecalicatena sp. nov. isolated from porcine feces.</title>
        <authorList>
            <person name="Oh B.S."/>
            <person name="Lee J.H."/>
        </authorList>
    </citation>
    <scope>NUCLEOTIDE SEQUENCE [LARGE SCALE GENOMIC DNA]</scope>
    <source>
        <strain evidence="4 5">AGMB00832</strain>
    </source>
</reference>
<feature type="domain" description="SLH" evidence="3">
    <location>
        <begin position="95"/>
        <end position="154"/>
    </location>
</feature>
<name>A0ABS6D4F8_9FIRM</name>
<dbReference type="PANTHER" id="PTHR43308">
    <property type="entry name" value="OUTER MEMBRANE PROTEIN ALPHA-RELATED"/>
    <property type="match status" value="1"/>
</dbReference>
<feature type="domain" description="SLH" evidence="3">
    <location>
        <begin position="31"/>
        <end position="94"/>
    </location>
</feature>